<dbReference type="GO" id="GO:0030261">
    <property type="term" value="P:chromosome condensation"/>
    <property type="evidence" value="ECO:0007669"/>
    <property type="project" value="UniProtKB-KW"/>
</dbReference>
<keyword evidence="5 8" id="KW-0175">Coiled coil</keyword>
<keyword evidence="4" id="KW-0067">ATP-binding</keyword>
<dbReference type="GO" id="GO:0005524">
    <property type="term" value="F:ATP binding"/>
    <property type="evidence" value="ECO:0007669"/>
    <property type="project" value="UniProtKB-KW"/>
</dbReference>
<dbReference type="SMART" id="SM00968">
    <property type="entry name" value="SMC_hinge"/>
    <property type="match status" value="1"/>
</dbReference>
<dbReference type="STRING" id="70415.A0A5S6QVG7"/>
<dbReference type="InterPro" id="IPR027417">
    <property type="entry name" value="P-loop_NTPase"/>
</dbReference>
<organism evidence="11 12">
    <name type="scientific">Trichuris muris</name>
    <name type="common">Mouse whipworm</name>
    <dbReference type="NCBI Taxonomy" id="70415"/>
    <lineage>
        <taxon>Eukaryota</taxon>
        <taxon>Metazoa</taxon>
        <taxon>Ecdysozoa</taxon>
        <taxon>Nematoda</taxon>
        <taxon>Enoplea</taxon>
        <taxon>Dorylaimia</taxon>
        <taxon>Trichinellida</taxon>
        <taxon>Trichuridae</taxon>
        <taxon>Trichuris</taxon>
    </lineage>
</organism>
<evidence type="ECO:0000256" key="6">
    <source>
        <dbReference type="ARBA" id="ARBA00023067"/>
    </source>
</evidence>
<dbReference type="WBParaSite" id="TMUE_3000011129.1">
    <property type="protein sequence ID" value="TMUE_3000011129.1"/>
    <property type="gene ID" value="WBGene00301172"/>
</dbReference>
<comment type="similarity">
    <text evidence="2">Belongs to the SMC family. SMC2 subfamily.</text>
</comment>
<feature type="coiled-coil region" evidence="8">
    <location>
        <begin position="1387"/>
        <end position="1414"/>
    </location>
</feature>
<evidence type="ECO:0000256" key="1">
    <source>
        <dbReference type="ARBA" id="ARBA00004123"/>
    </source>
</evidence>
<dbReference type="GO" id="GO:0005694">
    <property type="term" value="C:chromosome"/>
    <property type="evidence" value="ECO:0007669"/>
    <property type="project" value="InterPro"/>
</dbReference>
<evidence type="ECO:0000259" key="10">
    <source>
        <dbReference type="SMART" id="SM00968"/>
    </source>
</evidence>
<accession>A0A5S6QVG7</accession>
<dbReference type="SUPFAM" id="SSF75553">
    <property type="entry name" value="Smc hinge domain"/>
    <property type="match status" value="1"/>
</dbReference>
<protein>
    <submittedName>
        <fullName evidence="12">SMC hinge domain-containing protein</fullName>
    </submittedName>
</protein>
<feature type="domain" description="SMC hinge" evidence="10">
    <location>
        <begin position="1562"/>
        <end position="1682"/>
    </location>
</feature>
<dbReference type="InterPro" id="IPR003395">
    <property type="entry name" value="RecF/RecN/SMC_N"/>
</dbReference>
<evidence type="ECO:0000313" key="11">
    <source>
        <dbReference type="Proteomes" id="UP000046395"/>
    </source>
</evidence>
<dbReference type="GO" id="GO:0005634">
    <property type="term" value="C:nucleus"/>
    <property type="evidence" value="ECO:0007669"/>
    <property type="project" value="UniProtKB-SubCell"/>
</dbReference>
<reference evidence="12" key="1">
    <citation type="submission" date="2019-12" db="UniProtKB">
        <authorList>
            <consortium name="WormBaseParasite"/>
        </authorList>
    </citation>
    <scope>IDENTIFICATION</scope>
</reference>
<dbReference type="InterPro" id="IPR007191">
    <property type="entry name" value="Sec8_exocyst_N"/>
</dbReference>
<evidence type="ECO:0000256" key="7">
    <source>
        <dbReference type="ARBA" id="ARBA00023306"/>
    </source>
</evidence>
<dbReference type="Gene3D" id="3.30.70.1620">
    <property type="match status" value="1"/>
</dbReference>
<feature type="region of interest" description="Disordered" evidence="9">
    <location>
        <begin position="624"/>
        <end position="647"/>
    </location>
</feature>
<feature type="coiled-coil region" evidence="8">
    <location>
        <begin position="1283"/>
        <end position="1338"/>
    </location>
</feature>
<name>A0A5S6QVG7_TRIMR</name>
<dbReference type="GO" id="GO:0016887">
    <property type="term" value="F:ATP hydrolysis activity"/>
    <property type="evidence" value="ECO:0007669"/>
    <property type="project" value="InterPro"/>
</dbReference>
<dbReference type="Pfam" id="PF02463">
    <property type="entry name" value="SMC_N"/>
    <property type="match status" value="1"/>
</dbReference>
<comment type="subcellular location">
    <subcellularLocation>
        <location evidence="1">Nucleus</location>
    </subcellularLocation>
</comment>
<sequence length="2275" mass="256486">MGENRPERPPRRFGGQRYQPLRSAGLLVEVVRTLTTSPSQAQKELVKEKLEKDYAATKEVVDHLVDVQHEDVAAALQSFRRVSVDVQTARERIKMIKNNLSSCQLLLRCKRDELKKLWLESAELKYVVRLLEQLENVKFSHSQVVKYMEDKHFLHAAETLSGSCALLDGHLRDIDGLKGLRETFEQLKQSLYSTIFEEITKQLYAKPCSEVINDVRRTNGMPRESGDAEPMAEAPANMGGSLLIPCPQGGAEYAALMDDVPAIADNRCALEDLHDDELTSKPVQYIAVLVDSLGLLGMLDRASCQLVETIEDQLWSVVVYRTSKFICDHLHGSSGISGEARSLAELLRLLFIQFRFITSVYGVLIGQFERVLELRRQQLDPKFNVQTVWDHVQLTVERLLSMYLNVKAEHGTDRKLPPDNDSRPISSYFVKKGPLPARRRLFGFDGTAFAQAYHSERRPSADVSMNSADRGEVACICRPGPQNIKAAFRLVMRFVSEIEAKVPNPPCHLRVFVNSYIRKSFLPNLREDVVQKAQSFLLDRNDTWMRTTSSVSFEDQAAVLTVRLDLPDSSVPLFVSTLKALDCCHDVVMILSSTPSFCREFFQLWMQITTMYLRSASAEYSSLTCAPSSENPPAPSGSPRGSTKAQQVKVVEGRKISSAWATDGDISRLLKSLPNWQSLAAWAGTPATTPISTLVNCDGHTGSTQNGASLLSSSSSPPKIESAEEIRSRNSRESEILMGNLGSQAKIETSELLLFDARRFRLLANFQESVEYFCRCSRSILASLPPQVRSKLRLTVSSIDPEDDQSPQCDQLPAKSLVNGMANVVSPMDEFLNSLANIEQLASTCLLMLHLEARVHCFYHLLPLIRQPMFFGSSQEVDEQVINLNKDLIRLNEILSGALQTPKQRYIFEGLGHLISTIFISGCQYIVRISDTGKKRICQDIFSVQQCLSDLTGSREPDLDQARRFYELLYKSPDDILNAIVEGGAEFAVTDYANLLALSIRSHPVLSSEPGALEHRLARLKSVACSWFASFTDATNISRRLCAAMFIREIVLENFKSYGKRTVIQDIDPHFNAITGLNGSGKSNILDAVCFALGVSNLKEVRAAHLKDLIHIGSTGPRDKAIVSLIFDNTDKNTSPPGYEGFDTITISKQILDGGRLKCMVNGTLAPASRVADVLQSAHLNVNNPHFIVMQGRITRVLNMKAIEILSMIEEATGTKMYDDNRAQAISLINKKSQHHLENENLIKEALVPLLERIRASNEEYDHYCKAKSRLEKLERQQVAYTYLSLQERIADEASSVEQLEAEISDLKESISKCKETCRQLREEIVAFEKQQEQDEETRTLQAEFNARTKEEEAAADAYRACSEKWQMENGKLMDLEKRVVDGELEKRSKQQAVEKLTAELQVLKTAHDHAAEELRKAKEFCDIIDCGMAISAEGRASTLLTRLSAAKDDQRNAELKASSVTCRLNILENEVKTKEAVIVDDRANYNRAVSMLRKAAKTFDDVQGEIAHLNYDDHSVEQCSNELRGCTEEMHRLQQRTAALESRFPSTNFEYSLPEPNFNRSRVLGTVANLIRLKDARAAAAVEVIAGQRLYWVVVDCEETVQLLITKGKLLQRHSFIPLNVIRSRRINDGTIHRAQRLVGKDNCDLAVNFLDFDPKVQKAIEFVFGDQLICPTSDIAKKVAFHPDVMQVTVTFDGDQFNPVGTLCGGSKPSRGYLMELRAENQSLYDNLSTMRDRVHHLRSRLDEMKVAREKYLELYDTLKRVQIDKEQLEKAVEESRTTACKRHIAEARSEIESLQAELADLERRRERAIAEADEIERILNGSQNNKETELRKADQARRAAEKEEAARRHSLEEKEKEFYNVEGDVKVLDEMIVESNNEIAVMRNVLAQMEEEKSRQKALLEKFEAATKVAREALFSRRGAQQAASDEMEAKSSRAASLQRQAQQDELKVRELEHKEKRARTSLDEWRQKMKKYVASHSWIQKEKDKFGQPNSEFPQGSSALQAVEQEIAELKSTVKPVQVESRSKHVGVYESLCKKLRIIEEKRAKCEKDKEEIMTVLTDMQEKKRCALEIALHQVNKDFDAIMNIMLPYANVKLVPVNPDDVLKGLEIKVAFSGMWLDSLSELSGGQRSLVALALIFAMLLFKPAPVYILDEIDAALDIVHTESIGEMIREKFPHSQFLIVSLKEGMFSNANVLYRTRLENGQSYISRSVGSKHPPMSRDALAAVRKRHQKEEQYRAAVRSKLADIRNDISMIDRRNSITPTKRTASEVSA</sequence>
<keyword evidence="3" id="KW-0547">Nucleotide-binding</keyword>
<proteinExistence type="inferred from homology"/>
<dbReference type="CDD" id="cd03273">
    <property type="entry name" value="ABC_SMC2_euk"/>
    <property type="match status" value="1"/>
</dbReference>
<evidence type="ECO:0000256" key="5">
    <source>
        <dbReference type="ARBA" id="ARBA00023054"/>
    </source>
</evidence>
<evidence type="ECO:0000256" key="9">
    <source>
        <dbReference type="SAM" id="MobiDB-lite"/>
    </source>
</evidence>
<evidence type="ECO:0000256" key="3">
    <source>
        <dbReference type="ARBA" id="ARBA00022741"/>
    </source>
</evidence>
<keyword evidence="7" id="KW-0131">Cell cycle</keyword>
<dbReference type="InterPro" id="IPR027120">
    <property type="entry name" value="Smc2_ABC"/>
</dbReference>
<dbReference type="GO" id="GO:0000145">
    <property type="term" value="C:exocyst"/>
    <property type="evidence" value="ECO:0007669"/>
    <property type="project" value="InterPro"/>
</dbReference>
<dbReference type="Gene3D" id="1.20.1060.20">
    <property type="match status" value="1"/>
</dbReference>
<feature type="region of interest" description="Disordered" evidence="9">
    <location>
        <begin position="705"/>
        <end position="728"/>
    </location>
</feature>
<feature type="coiled-coil region" evidence="8">
    <location>
        <begin position="1716"/>
        <end position="1972"/>
    </location>
</feature>
<evidence type="ECO:0000313" key="12">
    <source>
        <dbReference type="WBParaSite" id="TMUE_3000011129.1"/>
    </source>
</evidence>
<evidence type="ECO:0000256" key="4">
    <source>
        <dbReference type="ARBA" id="ARBA00022840"/>
    </source>
</evidence>
<dbReference type="InterPro" id="IPR036277">
    <property type="entry name" value="SMC_hinge_sf"/>
</dbReference>
<dbReference type="InterPro" id="IPR010935">
    <property type="entry name" value="SMC_hinge"/>
</dbReference>
<dbReference type="SUPFAM" id="SSF52540">
    <property type="entry name" value="P-loop containing nucleoside triphosphate hydrolases"/>
    <property type="match status" value="1"/>
</dbReference>
<dbReference type="Gene3D" id="3.40.50.300">
    <property type="entry name" value="P-loop containing nucleotide triphosphate hydrolases"/>
    <property type="match status" value="2"/>
</dbReference>
<evidence type="ECO:0000256" key="2">
    <source>
        <dbReference type="ARBA" id="ARBA00005231"/>
    </source>
</evidence>
<keyword evidence="11" id="KW-1185">Reference proteome</keyword>
<dbReference type="Pfam" id="PF06470">
    <property type="entry name" value="SMC_hinge"/>
    <property type="match status" value="1"/>
</dbReference>
<keyword evidence="6" id="KW-0226">DNA condensation</keyword>
<dbReference type="Pfam" id="PF04048">
    <property type="entry name" value="Sec8_N"/>
    <property type="match status" value="1"/>
</dbReference>
<feature type="coiled-coil region" evidence="8">
    <location>
        <begin position="1517"/>
        <end position="1544"/>
    </location>
</feature>
<dbReference type="PANTHER" id="PTHR43977">
    <property type="entry name" value="STRUCTURAL MAINTENANCE OF CHROMOSOMES PROTEIN 3"/>
    <property type="match status" value="1"/>
</dbReference>
<dbReference type="GO" id="GO:0006904">
    <property type="term" value="P:vesicle docking involved in exocytosis"/>
    <property type="evidence" value="ECO:0007669"/>
    <property type="project" value="InterPro"/>
</dbReference>
<evidence type="ECO:0000256" key="8">
    <source>
        <dbReference type="SAM" id="Coils"/>
    </source>
</evidence>
<dbReference type="Proteomes" id="UP000046395">
    <property type="component" value="Unassembled WGS sequence"/>
</dbReference>